<keyword evidence="4 7" id="KW-0812">Transmembrane</keyword>
<dbReference type="AlphaFoldDB" id="A0A0C5VHD8"/>
<dbReference type="Pfam" id="PF01313">
    <property type="entry name" value="Bac_export_3"/>
    <property type="match status" value="1"/>
</dbReference>
<evidence type="ECO:0000256" key="6">
    <source>
        <dbReference type="ARBA" id="ARBA00023136"/>
    </source>
</evidence>
<protein>
    <submittedName>
        <fullName evidence="8">Flagellar biosynthesis pathway, component FliQ</fullName>
    </submittedName>
</protein>
<evidence type="ECO:0000256" key="1">
    <source>
        <dbReference type="ARBA" id="ARBA00004651"/>
    </source>
</evidence>
<dbReference type="GO" id="GO:0009306">
    <property type="term" value="P:protein secretion"/>
    <property type="evidence" value="ECO:0007669"/>
    <property type="project" value="InterPro"/>
</dbReference>
<dbReference type="KEGG" id="gsn:YC6258_00678"/>
<dbReference type="GO" id="GO:0005886">
    <property type="term" value="C:plasma membrane"/>
    <property type="evidence" value="ECO:0007669"/>
    <property type="project" value="UniProtKB-SubCell"/>
</dbReference>
<sequence length="88" mass="9553">MSIDFALVLTSDMLWVAIKIAAPILGLTMAVGLLISLFQVVTQLQEMTLTFIPKLAVAVFVLIAFGGWMLTTLVDYARTLIASIPNLL</sequence>
<comment type="similarity">
    <text evidence="2">Belongs to the FliQ/MopD/SpaQ family.</text>
</comment>
<dbReference type="OrthoDB" id="9806440at2"/>
<dbReference type="PIRSF" id="PIRSF004669">
    <property type="entry name" value="FliQ"/>
    <property type="match status" value="1"/>
</dbReference>
<evidence type="ECO:0000256" key="7">
    <source>
        <dbReference type="SAM" id="Phobius"/>
    </source>
</evidence>
<evidence type="ECO:0000313" key="8">
    <source>
        <dbReference type="EMBL" id="AJQ92728.1"/>
    </source>
</evidence>
<dbReference type="HOGENOM" id="CLU_164516_2_1_6"/>
<evidence type="ECO:0000256" key="4">
    <source>
        <dbReference type="ARBA" id="ARBA00022692"/>
    </source>
</evidence>
<feature type="transmembrane region" description="Helical" evidence="7">
    <location>
        <begin position="51"/>
        <end position="70"/>
    </location>
</feature>
<keyword evidence="6 7" id="KW-0472">Membrane</keyword>
<comment type="subcellular location">
    <subcellularLocation>
        <location evidence="1">Cell membrane</location>
        <topology evidence="1">Multi-pass membrane protein</topology>
    </subcellularLocation>
</comment>
<reference evidence="8 9" key="1">
    <citation type="submission" date="2014-01" db="EMBL/GenBank/DDBJ databases">
        <title>Full genme sequencing of cellulolytic bacterium Gynuella sunshinyii YC6258T gen. nov., sp. nov.</title>
        <authorList>
            <person name="Khan H."/>
            <person name="Chung E.J."/>
            <person name="Chung Y.R."/>
        </authorList>
    </citation>
    <scope>NUCLEOTIDE SEQUENCE [LARGE SCALE GENOMIC DNA]</scope>
    <source>
        <strain evidence="8 9">YC6258</strain>
    </source>
</reference>
<keyword evidence="8" id="KW-0966">Cell projection</keyword>
<keyword evidence="3" id="KW-1003">Cell membrane</keyword>
<dbReference type="PANTHER" id="PTHR34040:SF2">
    <property type="entry name" value="FLAGELLAR BIOSYNTHETIC PROTEIN FLIQ"/>
    <property type="match status" value="1"/>
</dbReference>
<dbReference type="RefSeq" id="WP_044615725.1">
    <property type="nucleotide sequence ID" value="NZ_CP007142.1"/>
</dbReference>
<keyword evidence="5 7" id="KW-1133">Transmembrane helix</keyword>
<keyword evidence="8" id="KW-0969">Cilium</keyword>
<dbReference type="PATRIC" id="fig|1445510.3.peg.666"/>
<evidence type="ECO:0000256" key="2">
    <source>
        <dbReference type="ARBA" id="ARBA00006156"/>
    </source>
</evidence>
<accession>A0A0C5VHD8</accession>
<gene>
    <name evidence="8" type="ORF">YC6258_00678</name>
</gene>
<keyword evidence="8" id="KW-0282">Flagellum</keyword>
<evidence type="ECO:0000256" key="5">
    <source>
        <dbReference type="ARBA" id="ARBA00022989"/>
    </source>
</evidence>
<dbReference type="EMBL" id="CP007142">
    <property type="protein sequence ID" value="AJQ92728.1"/>
    <property type="molecule type" value="Genomic_DNA"/>
</dbReference>
<dbReference type="PANTHER" id="PTHR34040">
    <property type="entry name" value="FLAGELLAR BIOSYNTHETIC PROTEIN FLIQ"/>
    <property type="match status" value="1"/>
</dbReference>
<organism evidence="8 9">
    <name type="scientific">Gynuella sunshinyii YC6258</name>
    <dbReference type="NCBI Taxonomy" id="1445510"/>
    <lineage>
        <taxon>Bacteria</taxon>
        <taxon>Pseudomonadati</taxon>
        <taxon>Pseudomonadota</taxon>
        <taxon>Gammaproteobacteria</taxon>
        <taxon>Oceanospirillales</taxon>
        <taxon>Saccharospirillaceae</taxon>
        <taxon>Gynuella</taxon>
    </lineage>
</organism>
<dbReference type="Proteomes" id="UP000032266">
    <property type="component" value="Chromosome"/>
</dbReference>
<dbReference type="InterPro" id="IPR002191">
    <property type="entry name" value="Bac_export_3"/>
</dbReference>
<feature type="transmembrane region" description="Helical" evidence="7">
    <location>
        <begin position="20"/>
        <end position="39"/>
    </location>
</feature>
<proteinExistence type="inferred from homology"/>
<keyword evidence="9" id="KW-1185">Reference proteome</keyword>
<name>A0A0C5VHD8_9GAMM</name>
<dbReference type="PRINTS" id="PR00952">
    <property type="entry name" value="TYPE3IMQPROT"/>
</dbReference>
<dbReference type="STRING" id="1445510.YC6258_00678"/>
<evidence type="ECO:0000313" key="9">
    <source>
        <dbReference type="Proteomes" id="UP000032266"/>
    </source>
</evidence>
<evidence type="ECO:0000256" key="3">
    <source>
        <dbReference type="ARBA" id="ARBA00022475"/>
    </source>
</evidence>